<comment type="caution">
    <text evidence="1">The sequence shown here is derived from an EMBL/GenBank/DDBJ whole genome shotgun (WGS) entry which is preliminary data.</text>
</comment>
<accession>A0ABD3E1N5</accession>
<evidence type="ECO:0000313" key="1">
    <source>
        <dbReference type="EMBL" id="KAL3648410.1"/>
    </source>
</evidence>
<protein>
    <submittedName>
        <fullName evidence="1">Uncharacterized protein</fullName>
    </submittedName>
</protein>
<sequence>MFQLALEMNQQNLRSFFILGLNSNSSMEKYTNPFLPLSKSNQKYQEPVYVSKNHFGEAISTHQRITKNRDQNLLVL</sequence>
<dbReference type="AlphaFoldDB" id="A0ABD3E1N5"/>
<dbReference type="EMBL" id="JAVIJP010000008">
    <property type="protein sequence ID" value="KAL3648410.1"/>
    <property type="molecule type" value="Genomic_DNA"/>
</dbReference>
<evidence type="ECO:0000313" key="2">
    <source>
        <dbReference type="Proteomes" id="UP001632038"/>
    </source>
</evidence>
<organism evidence="1 2">
    <name type="scientific">Castilleja foliolosa</name>
    <dbReference type="NCBI Taxonomy" id="1961234"/>
    <lineage>
        <taxon>Eukaryota</taxon>
        <taxon>Viridiplantae</taxon>
        <taxon>Streptophyta</taxon>
        <taxon>Embryophyta</taxon>
        <taxon>Tracheophyta</taxon>
        <taxon>Spermatophyta</taxon>
        <taxon>Magnoliopsida</taxon>
        <taxon>eudicotyledons</taxon>
        <taxon>Gunneridae</taxon>
        <taxon>Pentapetalae</taxon>
        <taxon>asterids</taxon>
        <taxon>lamiids</taxon>
        <taxon>Lamiales</taxon>
        <taxon>Orobanchaceae</taxon>
        <taxon>Pedicularideae</taxon>
        <taxon>Castillejinae</taxon>
        <taxon>Castilleja</taxon>
    </lineage>
</organism>
<keyword evidence="2" id="KW-1185">Reference proteome</keyword>
<dbReference type="Proteomes" id="UP001632038">
    <property type="component" value="Unassembled WGS sequence"/>
</dbReference>
<proteinExistence type="predicted"/>
<name>A0ABD3E1N5_9LAMI</name>
<gene>
    <name evidence="1" type="ORF">CASFOL_007834</name>
</gene>
<reference evidence="2" key="1">
    <citation type="journal article" date="2024" name="IScience">
        <title>Strigolactones Initiate the Formation of Haustorium-like Structures in Castilleja.</title>
        <authorList>
            <person name="Buerger M."/>
            <person name="Peterson D."/>
            <person name="Chory J."/>
        </authorList>
    </citation>
    <scope>NUCLEOTIDE SEQUENCE [LARGE SCALE GENOMIC DNA]</scope>
</reference>